<dbReference type="AlphaFoldDB" id="A0A4S4LCS4"/>
<evidence type="ECO:0000313" key="3">
    <source>
        <dbReference type="Proteomes" id="UP000308199"/>
    </source>
</evidence>
<sequence length="648" mass="72066">MAPNSNQRPSEAILPQPKKRKLATLGNFSFKKSNGSDARARLPSTPDMNVKRASKSANNGSIYRPSGSVTPGPSRMSTAPARPHPLAEGQTPIRPITVNQRLSTFKLAPSASRSRTLSPFIGTIPVGSVGAGSRMTPRGADARVHLRTPRLGAPVLKQNRGDTPAFGSEVTFVAVRDPPQGLRRARKTFDQTANKTVRRDTFTPVRRVSEDLIANENFFYPQNDEDDPYADTVPELFVQRAQADREDGVDFGTTATPDAYSTCVASGDNIPELMASLDALSLNRTGAALCASNRLPFLRRNLRRSLDALGSRGRALTSTAEFPKVRLVYSVGRQRFVGYNMHGWRCPLCRMLRNMTFATRAGLEIHLTRYHKHCTFSFVGDESTPLLHVMLPEVPDSDSESETDEEDELSSSESEKEMAPPLSPSPEFSTLRRSPTPEQKPFLRGSSVVGGRHIFAPSPFKRDSSPPTPFTGSSRASLGRQFIPGYSPTPGDVKRPARPIDPADPERYPTPPPFADLEGPAAVPPYLTDGMHSARPGGPRLYDLLNELPLTPFGLMSWYVLDKEEDIFELDNVRDEDKVMRALWGRWILLNRNTFIADYERGVRMFIDEYWRMIHRAAGFSALRIWLLTLTQNRYGSVEMKYTCYSFT</sequence>
<feature type="compositionally biased region" description="Polar residues" evidence="1">
    <location>
        <begin position="26"/>
        <end position="36"/>
    </location>
</feature>
<keyword evidence="3" id="KW-1185">Reference proteome</keyword>
<comment type="caution">
    <text evidence="2">The sequence shown here is derived from an EMBL/GenBank/DDBJ whole genome shotgun (WGS) entry which is preliminary data.</text>
</comment>
<reference evidence="2 3" key="1">
    <citation type="submission" date="2019-02" db="EMBL/GenBank/DDBJ databases">
        <title>Genome sequencing of the rare red list fungi Phellinidium pouzarii.</title>
        <authorList>
            <person name="Buettner E."/>
            <person name="Kellner H."/>
        </authorList>
    </citation>
    <scope>NUCLEOTIDE SEQUENCE [LARGE SCALE GENOMIC DNA]</scope>
    <source>
        <strain evidence="2 3">DSM 108285</strain>
    </source>
</reference>
<proteinExistence type="predicted"/>
<feature type="compositionally biased region" description="Acidic residues" evidence="1">
    <location>
        <begin position="395"/>
        <end position="410"/>
    </location>
</feature>
<evidence type="ECO:0000313" key="2">
    <source>
        <dbReference type="EMBL" id="THH09574.1"/>
    </source>
</evidence>
<accession>A0A4S4LCS4</accession>
<feature type="compositionally biased region" description="Polar residues" evidence="1">
    <location>
        <begin position="426"/>
        <end position="437"/>
    </location>
</feature>
<evidence type="ECO:0000256" key="1">
    <source>
        <dbReference type="SAM" id="MobiDB-lite"/>
    </source>
</evidence>
<feature type="compositionally biased region" description="Polar residues" evidence="1">
    <location>
        <begin position="55"/>
        <end position="77"/>
    </location>
</feature>
<dbReference type="EMBL" id="SGPK01000059">
    <property type="protein sequence ID" value="THH09574.1"/>
    <property type="molecule type" value="Genomic_DNA"/>
</dbReference>
<dbReference type="Proteomes" id="UP000308199">
    <property type="component" value="Unassembled WGS sequence"/>
</dbReference>
<name>A0A4S4LCS4_9AGAM</name>
<dbReference type="OrthoDB" id="3249923at2759"/>
<gene>
    <name evidence="2" type="ORF">EW145_g1928</name>
</gene>
<organism evidence="2 3">
    <name type="scientific">Phellinidium pouzarii</name>
    <dbReference type="NCBI Taxonomy" id="167371"/>
    <lineage>
        <taxon>Eukaryota</taxon>
        <taxon>Fungi</taxon>
        <taxon>Dikarya</taxon>
        <taxon>Basidiomycota</taxon>
        <taxon>Agaricomycotina</taxon>
        <taxon>Agaricomycetes</taxon>
        <taxon>Hymenochaetales</taxon>
        <taxon>Hymenochaetaceae</taxon>
        <taxon>Phellinidium</taxon>
    </lineage>
</organism>
<feature type="region of interest" description="Disordered" evidence="1">
    <location>
        <begin position="394"/>
        <end position="509"/>
    </location>
</feature>
<protein>
    <submittedName>
        <fullName evidence="2">Uncharacterized protein</fullName>
    </submittedName>
</protein>
<feature type="region of interest" description="Disordered" evidence="1">
    <location>
        <begin position="1"/>
        <end position="91"/>
    </location>
</feature>